<comment type="caution">
    <text evidence="2">The sequence shown here is derived from an EMBL/GenBank/DDBJ whole genome shotgun (WGS) entry which is preliminary data.</text>
</comment>
<protein>
    <submittedName>
        <fullName evidence="2">Retrovirus-related Pol polyprotein from transposon TNT 1-94</fullName>
    </submittedName>
</protein>
<dbReference type="EMBL" id="MCBQ01005354">
    <property type="protein sequence ID" value="RKF79680.1"/>
    <property type="molecule type" value="Genomic_DNA"/>
</dbReference>
<dbReference type="Pfam" id="PF07727">
    <property type="entry name" value="RVT_2"/>
    <property type="match status" value="1"/>
</dbReference>
<gene>
    <name evidence="2" type="ORF">GcM3_053043</name>
</gene>
<dbReference type="Proteomes" id="UP000283383">
    <property type="component" value="Unassembled WGS sequence"/>
</dbReference>
<dbReference type="STRING" id="62708.A0A420IYR6"/>
<organism evidence="2 3">
    <name type="scientific">Golovinomyces cichoracearum</name>
    <dbReference type="NCBI Taxonomy" id="62708"/>
    <lineage>
        <taxon>Eukaryota</taxon>
        <taxon>Fungi</taxon>
        <taxon>Dikarya</taxon>
        <taxon>Ascomycota</taxon>
        <taxon>Pezizomycotina</taxon>
        <taxon>Leotiomycetes</taxon>
        <taxon>Erysiphales</taxon>
        <taxon>Erysiphaceae</taxon>
        <taxon>Golovinomyces</taxon>
    </lineage>
</organism>
<evidence type="ECO:0000259" key="1">
    <source>
        <dbReference type="Pfam" id="PF07727"/>
    </source>
</evidence>
<evidence type="ECO:0000313" key="2">
    <source>
        <dbReference type="EMBL" id="RKF79680.1"/>
    </source>
</evidence>
<proteinExistence type="predicted"/>
<feature type="domain" description="Reverse transcriptase Ty1/copia-type" evidence="1">
    <location>
        <begin position="5"/>
        <end position="124"/>
    </location>
</feature>
<keyword evidence="3" id="KW-1185">Reference proteome</keyword>
<accession>A0A420IYR6</accession>
<dbReference type="AlphaFoldDB" id="A0A420IYR6"/>
<reference evidence="2 3" key="1">
    <citation type="journal article" date="2018" name="BMC Genomics">
        <title>Comparative genome analyses reveal sequence features reflecting distinct modes of host-adaptation between dicot and monocot powdery mildew.</title>
        <authorList>
            <person name="Wu Y."/>
            <person name="Ma X."/>
            <person name="Pan Z."/>
            <person name="Kale S.D."/>
            <person name="Song Y."/>
            <person name="King H."/>
            <person name="Zhang Q."/>
            <person name="Presley C."/>
            <person name="Deng X."/>
            <person name="Wei C.I."/>
            <person name="Xiao S."/>
        </authorList>
    </citation>
    <scope>NUCLEOTIDE SEQUENCE [LARGE SCALE GENOMIC DNA]</scope>
    <source>
        <strain evidence="2">UMSG3</strain>
    </source>
</reference>
<name>A0A420IYR6_9PEZI</name>
<sequence length="139" mass="16391">MTAAQALYGLRESPKLWRNTLKQHLQNLSLSPVPEEPCIFLNRYIIVFFFVDDIAIIFHKKHQRKFEEFKIQLMSQIEMRYIGELKWFLGISVTRNRNERKIALNQSSYIAKIAARFGVDKCSRQHSTPLPPHEVFTLN</sequence>
<evidence type="ECO:0000313" key="3">
    <source>
        <dbReference type="Proteomes" id="UP000283383"/>
    </source>
</evidence>
<dbReference type="InterPro" id="IPR013103">
    <property type="entry name" value="RVT_2"/>
</dbReference>
<feature type="non-terminal residue" evidence="2">
    <location>
        <position position="139"/>
    </location>
</feature>